<dbReference type="PANTHER" id="PTHR43048:SF6">
    <property type="entry name" value="BLR8189 PROTEIN"/>
    <property type="match status" value="1"/>
</dbReference>
<dbReference type="Proteomes" id="UP000053328">
    <property type="component" value="Unassembled WGS sequence"/>
</dbReference>
<dbReference type="GO" id="GO:0046872">
    <property type="term" value="F:metal ion binding"/>
    <property type="evidence" value="ECO:0007669"/>
    <property type="project" value="UniProtKB-KW"/>
</dbReference>
<reference evidence="3 4" key="1">
    <citation type="submission" date="2015-01" db="EMBL/GenBank/DDBJ databases">
        <title>The Genome Sequence of Exophiala spinifera CBS89968.</title>
        <authorList>
            <consortium name="The Broad Institute Genomics Platform"/>
            <person name="Cuomo C."/>
            <person name="de Hoog S."/>
            <person name="Gorbushina A."/>
            <person name="Stielow B."/>
            <person name="Teixiera M."/>
            <person name="Abouelleil A."/>
            <person name="Chapman S.B."/>
            <person name="Priest M."/>
            <person name="Young S.K."/>
            <person name="Wortman J."/>
            <person name="Nusbaum C."/>
            <person name="Birren B."/>
        </authorList>
    </citation>
    <scope>NUCLEOTIDE SEQUENCE [LARGE SCALE GENOMIC DNA]</scope>
    <source>
        <strain evidence="3 4">CBS 89968</strain>
    </source>
</reference>
<dbReference type="InterPro" id="IPR004360">
    <property type="entry name" value="Glyas_Fos-R_dOase_dom"/>
</dbReference>
<evidence type="ECO:0000313" key="3">
    <source>
        <dbReference type="EMBL" id="KIW13751.1"/>
    </source>
</evidence>
<protein>
    <recommendedName>
        <fullName evidence="2">VOC domain-containing protein</fullName>
    </recommendedName>
</protein>
<dbReference type="InterPro" id="IPR051785">
    <property type="entry name" value="MMCE/EMCE_epimerase"/>
</dbReference>
<dbReference type="OrthoDB" id="4118563at2759"/>
<dbReference type="InterPro" id="IPR029068">
    <property type="entry name" value="Glyas_Bleomycin-R_OHBP_Dase"/>
</dbReference>
<dbReference type="Gene3D" id="3.10.180.10">
    <property type="entry name" value="2,3-Dihydroxybiphenyl 1,2-Dioxygenase, domain 1"/>
    <property type="match status" value="1"/>
</dbReference>
<dbReference type="SUPFAM" id="SSF54593">
    <property type="entry name" value="Glyoxalase/Bleomycin resistance protein/Dihydroxybiphenyl dioxygenase"/>
    <property type="match status" value="1"/>
</dbReference>
<dbReference type="Pfam" id="PF00903">
    <property type="entry name" value="Glyoxalase"/>
    <property type="match status" value="1"/>
</dbReference>
<dbReference type="InterPro" id="IPR037523">
    <property type="entry name" value="VOC_core"/>
</dbReference>
<dbReference type="VEuPathDB" id="FungiDB:PV08_08942"/>
<organism evidence="3 4">
    <name type="scientific">Exophiala spinifera</name>
    <dbReference type="NCBI Taxonomy" id="91928"/>
    <lineage>
        <taxon>Eukaryota</taxon>
        <taxon>Fungi</taxon>
        <taxon>Dikarya</taxon>
        <taxon>Ascomycota</taxon>
        <taxon>Pezizomycotina</taxon>
        <taxon>Eurotiomycetes</taxon>
        <taxon>Chaetothyriomycetidae</taxon>
        <taxon>Chaetothyriales</taxon>
        <taxon>Herpotrichiellaceae</taxon>
        <taxon>Exophiala</taxon>
    </lineage>
</organism>
<dbReference type="GeneID" id="27336025"/>
<feature type="domain" description="VOC" evidence="2">
    <location>
        <begin position="12"/>
        <end position="163"/>
    </location>
</feature>
<gene>
    <name evidence="3" type="ORF">PV08_08942</name>
</gene>
<dbReference type="RefSeq" id="XP_016233967.1">
    <property type="nucleotide sequence ID" value="XM_016383264.1"/>
</dbReference>
<dbReference type="GO" id="GO:0004493">
    <property type="term" value="F:methylmalonyl-CoA epimerase activity"/>
    <property type="evidence" value="ECO:0007669"/>
    <property type="project" value="TreeGrafter"/>
</dbReference>
<keyword evidence="4" id="KW-1185">Reference proteome</keyword>
<dbReference type="HOGENOM" id="CLU_046006_7_0_1"/>
<sequence length="176" mass="19190">MANSGVTGTTCAINHVALSVDDLDQAVQWYTENLGFCEIIPSAYMDREKDPKGIVFRVYGGELHKVKVAYLEASNSVGFEIFQFIDPKSEAGTVQQPTRFDARSWTQGGFFHVAVTAAEPQKLASKIEDAGGRRVGDAVTLSNGHTALYVQDPWGNAIEICSTNFFDLITSANRHG</sequence>
<keyword evidence="1" id="KW-0479">Metal-binding</keyword>
<proteinExistence type="predicted"/>
<dbReference type="EMBL" id="KN847497">
    <property type="protein sequence ID" value="KIW13751.1"/>
    <property type="molecule type" value="Genomic_DNA"/>
</dbReference>
<name>A0A0D1YF80_9EURO</name>
<dbReference type="PROSITE" id="PS51819">
    <property type="entry name" value="VOC"/>
    <property type="match status" value="1"/>
</dbReference>
<accession>A0A0D1YF80</accession>
<dbReference type="PANTHER" id="PTHR43048">
    <property type="entry name" value="METHYLMALONYL-COA EPIMERASE"/>
    <property type="match status" value="1"/>
</dbReference>
<dbReference type="GO" id="GO:0046491">
    <property type="term" value="P:L-methylmalonyl-CoA metabolic process"/>
    <property type="evidence" value="ECO:0007669"/>
    <property type="project" value="TreeGrafter"/>
</dbReference>
<evidence type="ECO:0000256" key="1">
    <source>
        <dbReference type="ARBA" id="ARBA00022723"/>
    </source>
</evidence>
<evidence type="ECO:0000259" key="2">
    <source>
        <dbReference type="PROSITE" id="PS51819"/>
    </source>
</evidence>
<dbReference type="STRING" id="91928.A0A0D1YF80"/>
<evidence type="ECO:0000313" key="4">
    <source>
        <dbReference type="Proteomes" id="UP000053328"/>
    </source>
</evidence>
<dbReference type="AlphaFoldDB" id="A0A0D1YF80"/>